<feature type="compositionally biased region" description="Basic and acidic residues" evidence="1">
    <location>
        <begin position="487"/>
        <end position="497"/>
    </location>
</feature>
<proteinExistence type="predicted"/>
<gene>
    <name evidence="3" type="ORF">STAS_23355</name>
</gene>
<dbReference type="InterPro" id="IPR022059">
    <property type="entry name" value="DUF3615"/>
</dbReference>
<dbReference type="EMBL" id="BKCP01007515">
    <property type="protein sequence ID" value="GER46328.1"/>
    <property type="molecule type" value="Genomic_DNA"/>
</dbReference>
<organism evidence="3 4">
    <name type="scientific">Striga asiatica</name>
    <name type="common">Asiatic witchweed</name>
    <name type="synonym">Buchnera asiatica</name>
    <dbReference type="NCBI Taxonomy" id="4170"/>
    <lineage>
        <taxon>Eukaryota</taxon>
        <taxon>Viridiplantae</taxon>
        <taxon>Streptophyta</taxon>
        <taxon>Embryophyta</taxon>
        <taxon>Tracheophyta</taxon>
        <taxon>Spermatophyta</taxon>
        <taxon>Magnoliopsida</taxon>
        <taxon>eudicotyledons</taxon>
        <taxon>Gunneridae</taxon>
        <taxon>Pentapetalae</taxon>
        <taxon>asterids</taxon>
        <taxon>lamiids</taxon>
        <taxon>Lamiales</taxon>
        <taxon>Orobanchaceae</taxon>
        <taxon>Buchnereae</taxon>
        <taxon>Striga</taxon>
    </lineage>
</organism>
<evidence type="ECO:0000313" key="4">
    <source>
        <dbReference type="Proteomes" id="UP000325081"/>
    </source>
</evidence>
<evidence type="ECO:0000313" key="3">
    <source>
        <dbReference type="EMBL" id="GER46328.1"/>
    </source>
</evidence>
<dbReference type="Proteomes" id="UP000325081">
    <property type="component" value="Unassembled WGS sequence"/>
</dbReference>
<feature type="region of interest" description="Disordered" evidence="1">
    <location>
        <begin position="88"/>
        <end position="142"/>
    </location>
</feature>
<sequence length="681" mass="77963">MGRLLLCEPITRHLVEDVFQDNVAYVVNNGSCLFWWDNWSGKAGSPYERMITLCLKLHSWLQGTLSGRRGSVGLGRKRRWRTWRCPDATANANSSSHQNESDPDATSKRHERRKKKLQLEKGSSSEGVRAKHEQKVSRKRKMKMKLRLSEGYKEMVYRKISRRRKIRPLLQCPHAGFGILKEGALEMPRKRQIEFLECLMKEGKANPMSSEGIEFHLLKMVKEDGKFIPPISSLEPGAYHHIFLKAVPENVECAADLSPQLFFAEIFLSGVELHPTHCFIIKTNDDRGYAPNILICFLIHNNTISSKKATKIPRRSHEEWIGEQVALSTRVLQGIEFHLLKMVKEDGKFIPPISSLEPGAYHHIFLKAVPENVECAADLSPQLFFAEIFLSGVELHPTHCFIIKTNDDRVKKRKLGCGICPDDEDFPHPTTGFIAGHFPYVEKAKMENMEVSRRHRKSKLKLPSKSESDLDATSKRHERRKKKLRLEKRPSSEGVRAKHERKVSRRRKIRPELQCSHEGIGIVLEDALEISWKRQAEYLHCLMKDGKSDPKATFHPWSCLAEVALVHYHKEQGIELDLLKMVKEYGKLIPPSSSLEPGAYHHIFFKAVPKNVDCADLSPQLFFAEIFDCGVKLHPTHCFVIKPNDDHVQKRRLGCGICPDDEEFPHPSTGFIAGHFPYVEV</sequence>
<dbReference type="Pfam" id="PF12274">
    <property type="entry name" value="DUF3615"/>
    <property type="match status" value="2"/>
</dbReference>
<reference evidence="4" key="1">
    <citation type="journal article" date="2019" name="Curr. Biol.">
        <title>Genome Sequence of Striga asiatica Provides Insight into the Evolution of Plant Parasitism.</title>
        <authorList>
            <person name="Yoshida S."/>
            <person name="Kim S."/>
            <person name="Wafula E.K."/>
            <person name="Tanskanen J."/>
            <person name="Kim Y.M."/>
            <person name="Honaas L."/>
            <person name="Yang Z."/>
            <person name="Spallek T."/>
            <person name="Conn C.E."/>
            <person name="Ichihashi Y."/>
            <person name="Cheong K."/>
            <person name="Cui S."/>
            <person name="Der J.P."/>
            <person name="Gundlach H."/>
            <person name="Jiao Y."/>
            <person name="Hori C."/>
            <person name="Ishida J.K."/>
            <person name="Kasahara H."/>
            <person name="Kiba T."/>
            <person name="Kim M.S."/>
            <person name="Koo N."/>
            <person name="Laohavisit A."/>
            <person name="Lee Y.H."/>
            <person name="Lumba S."/>
            <person name="McCourt P."/>
            <person name="Mortimer J.C."/>
            <person name="Mutuku J.M."/>
            <person name="Nomura T."/>
            <person name="Sasaki-Sekimoto Y."/>
            <person name="Seto Y."/>
            <person name="Wang Y."/>
            <person name="Wakatake T."/>
            <person name="Sakakibara H."/>
            <person name="Demura T."/>
            <person name="Yamaguchi S."/>
            <person name="Yoneyama K."/>
            <person name="Manabe R.I."/>
            <person name="Nelson D.C."/>
            <person name="Schulman A.H."/>
            <person name="Timko M.P."/>
            <person name="dePamphilis C.W."/>
            <person name="Choi D."/>
            <person name="Shirasu K."/>
        </authorList>
    </citation>
    <scope>NUCLEOTIDE SEQUENCE [LARGE SCALE GENOMIC DNA]</scope>
    <source>
        <strain evidence="4">cv. UVA1</strain>
    </source>
</reference>
<feature type="compositionally biased region" description="Basic residues" evidence="1">
    <location>
        <begin position="453"/>
        <end position="462"/>
    </location>
</feature>
<dbReference type="AlphaFoldDB" id="A0A5A7QN34"/>
<feature type="compositionally biased region" description="Basic and acidic residues" evidence="1">
    <location>
        <begin position="464"/>
        <end position="475"/>
    </location>
</feature>
<dbReference type="PANTHER" id="PTHR34710:SF20">
    <property type="entry name" value="OS10G0550200 PROTEIN"/>
    <property type="match status" value="1"/>
</dbReference>
<feature type="domain" description="DUF3615" evidence="2">
    <location>
        <begin position="561"/>
        <end position="667"/>
    </location>
</feature>
<evidence type="ECO:0000256" key="1">
    <source>
        <dbReference type="SAM" id="MobiDB-lite"/>
    </source>
</evidence>
<evidence type="ECO:0000259" key="2">
    <source>
        <dbReference type="Pfam" id="PF12274"/>
    </source>
</evidence>
<name>A0A5A7QN34_STRAF</name>
<protein>
    <submittedName>
        <fullName evidence="3">UPF0042 nucleotide-binding protein GSU1884</fullName>
    </submittedName>
</protein>
<keyword evidence="4" id="KW-1185">Reference proteome</keyword>
<comment type="caution">
    <text evidence="3">The sequence shown here is derived from an EMBL/GenBank/DDBJ whole genome shotgun (WGS) entry which is preliminary data.</text>
</comment>
<feature type="compositionally biased region" description="Basic residues" evidence="1">
    <location>
        <begin position="476"/>
        <end position="486"/>
    </location>
</feature>
<feature type="region of interest" description="Disordered" evidence="1">
    <location>
        <begin position="449"/>
        <end position="508"/>
    </location>
</feature>
<feature type="compositionally biased region" description="Basic residues" evidence="1">
    <location>
        <begin position="498"/>
        <end position="508"/>
    </location>
</feature>
<dbReference type="PANTHER" id="PTHR34710">
    <property type="entry name" value="OS03G0834100 PROTEIN"/>
    <property type="match status" value="1"/>
</dbReference>
<accession>A0A5A7QN34</accession>
<feature type="domain" description="DUF3615" evidence="2">
    <location>
        <begin position="354"/>
        <end position="429"/>
    </location>
</feature>